<protein>
    <submittedName>
        <fullName evidence="9">Uncharacterized protein</fullName>
    </submittedName>
</protein>
<evidence type="ECO:0000256" key="7">
    <source>
        <dbReference type="ARBA" id="ARBA00023278"/>
    </source>
</evidence>
<comment type="caution">
    <text evidence="9">The sequence shown here is derived from an EMBL/GenBank/DDBJ whole genome shotgun (WGS) entry which is preliminary data.</text>
</comment>
<organism evidence="9 10">
    <name type="scientific">Saponaria officinalis</name>
    <name type="common">Common soapwort</name>
    <name type="synonym">Lychnis saponaria</name>
    <dbReference type="NCBI Taxonomy" id="3572"/>
    <lineage>
        <taxon>Eukaryota</taxon>
        <taxon>Viridiplantae</taxon>
        <taxon>Streptophyta</taxon>
        <taxon>Embryophyta</taxon>
        <taxon>Tracheophyta</taxon>
        <taxon>Spermatophyta</taxon>
        <taxon>Magnoliopsida</taxon>
        <taxon>eudicotyledons</taxon>
        <taxon>Gunneridae</taxon>
        <taxon>Pentapetalae</taxon>
        <taxon>Caryophyllales</taxon>
        <taxon>Caryophyllaceae</taxon>
        <taxon>Caryophylleae</taxon>
        <taxon>Saponaria</taxon>
    </lineage>
</organism>
<evidence type="ECO:0000256" key="1">
    <source>
        <dbReference type="ARBA" id="ARBA00004239"/>
    </source>
</evidence>
<keyword evidence="10" id="KW-1185">Reference proteome</keyword>
<dbReference type="EMBL" id="JBDFQZ010000014">
    <property type="protein sequence ID" value="KAK9665826.1"/>
    <property type="molecule type" value="Genomic_DNA"/>
</dbReference>
<keyword evidence="5" id="KW-0221">Differentiation</keyword>
<proteinExistence type="inferred from homology"/>
<comment type="similarity">
    <text evidence="2">Belongs to the CLV3/ESR signal peptide family.</text>
</comment>
<dbReference type="GO" id="GO:0005576">
    <property type="term" value="C:extracellular region"/>
    <property type="evidence" value="ECO:0007669"/>
    <property type="project" value="UniProtKB-SubCell"/>
</dbReference>
<dbReference type="InterPro" id="IPR039617">
    <property type="entry name" value="CLAVATA3-CLE"/>
</dbReference>
<keyword evidence="7" id="KW-0379">Hydroxylation</keyword>
<dbReference type="Proteomes" id="UP001443914">
    <property type="component" value="Unassembled WGS sequence"/>
</dbReference>
<accession>A0AAW1GQ62</accession>
<sequence>MATSFVSHAKLITFIFLIYSSDFFIDGHARMLHNNKVPNINSNQILQDLGFHEVLKFQRHPPIWVQVGIGSDRISPGGPDSQHHAQPPTLLR</sequence>
<evidence type="ECO:0000256" key="4">
    <source>
        <dbReference type="ARBA" id="ARBA00022729"/>
    </source>
</evidence>
<name>A0AAW1GQ62_SAPOF</name>
<keyword evidence="3" id="KW-0964">Secreted</keyword>
<dbReference type="PANTHER" id="PTHR36016:SF1">
    <property type="entry name" value="CLAVATA3_ESR (CLE)-RELATED PROTEIN 5-RELATED"/>
    <property type="match status" value="1"/>
</dbReference>
<evidence type="ECO:0000256" key="6">
    <source>
        <dbReference type="ARBA" id="ARBA00023180"/>
    </source>
</evidence>
<evidence type="ECO:0000256" key="8">
    <source>
        <dbReference type="SAM" id="MobiDB-lite"/>
    </source>
</evidence>
<keyword evidence="4" id="KW-0732">Signal</keyword>
<keyword evidence="6" id="KW-0325">Glycoprotein</keyword>
<dbReference type="GO" id="GO:0030154">
    <property type="term" value="P:cell differentiation"/>
    <property type="evidence" value="ECO:0007669"/>
    <property type="project" value="UniProtKB-KW"/>
</dbReference>
<evidence type="ECO:0000256" key="5">
    <source>
        <dbReference type="ARBA" id="ARBA00022782"/>
    </source>
</evidence>
<evidence type="ECO:0000256" key="2">
    <source>
        <dbReference type="ARBA" id="ARBA00005416"/>
    </source>
</evidence>
<evidence type="ECO:0000256" key="3">
    <source>
        <dbReference type="ARBA" id="ARBA00022525"/>
    </source>
</evidence>
<comment type="subcellular location">
    <subcellularLocation>
        <location evidence="1">Secreted</location>
        <location evidence="1">Extracellular space</location>
    </subcellularLocation>
</comment>
<dbReference type="PANTHER" id="PTHR36016">
    <property type="entry name" value="CLAVATA3/ESR (CLE)-RELATED PROTEIN 7"/>
    <property type="match status" value="1"/>
</dbReference>
<reference evidence="9" key="1">
    <citation type="submission" date="2024-03" db="EMBL/GenBank/DDBJ databases">
        <title>WGS assembly of Saponaria officinalis var. Norfolk2.</title>
        <authorList>
            <person name="Jenkins J."/>
            <person name="Shu S."/>
            <person name="Grimwood J."/>
            <person name="Barry K."/>
            <person name="Goodstein D."/>
            <person name="Schmutz J."/>
            <person name="Leebens-Mack J."/>
            <person name="Osbourn A."/>
        </authorList>
    </citation>
    <scope>NUCLEOTIDE SEQUENCE [LARGE SCALE GENOMIC DNA]</scope>
    <source>
        <strain evidence="9">JIC</strain>
    </source>
</reference>
<feature type="region of interest" description="Disordered" evidence="8">
    <location>
        <begin position="70"/>
        <end position="92"/>
    </location>
</feature>
<evidence type="ECO:0000313" key="9">
    <source>
        <dbReference type="EMBL" id="KAK9665826.1"/>
    </source>
</evidence>
<evidence type="ECO:0000313" key="10">
    <source>
        <dbReference type="Proteomes" id="UP001443914"/>
    </source>
</evidence>
<gene>
    <name evidence="9" type="ORF">RND81_14G139200</name>
</gene>
<dbReference type="AlphaFoldDB" id="A0AAW1GQ62"/>